<reference evidence="1" key="1">
    <citation type="submission" date="2021-01" db="EMBL/GenBank/DDBJ databases">
        <authorList>
            <consortium name="Genoscope - CEA"/>
            <person name="William W."/>
        </authorList>
    </citation>
    <scope>NUCLEOTIDE SEQUENCE</scope>
</reference>
<name>A0A8S1TLL8_PAROT</name>
<keyword evidence="2" id="KW-1185">Reference proteome</keyword>
<evidence type="ECO:0000313" key="2">
    <source>
        <dbReference type="Proteomes" id="UP000683925"/>
    </source>
</evidence>
<accession>A0A8S1TLL8</accession>
<organism evidence="1 2">
    <name type="scientific">Paramecium octaurelia</name>
    <dbReference type="NCBI Taxonomy" id="43137"/>
    <lineage>
        <taxon>Eukaryota</taxon>
        <taxon>Sar</taxon>
        <taxon>Alveolata</taxon>
        <taxon>Ciliophora</taxon>
        <taxon>Intramacronucleata</taxon>
        <taxon>Oligohymenophorea</taxon>
        <taxon>Peniculida</taxon>
        <taxon>Parameciidae</taxon>
        <taxon>Paramecium</taxon>
    </lineage>
</organism>
<dbReference type="AlphaFoldDB" id="A0A8S1TLL8"/>
<proteinExistence type="predicted"/>
<gene>
    <name evidence="1" type="ORF">POCTA_138.1.T0260372</name>
</gene>
<protein>
    <submittedName>
        <fullName evidence="1">Uncharacterized protein</fullName>
    </submittedName>
</protein>
<dbReference type="EMBL" id="CAJJDP010000026">
    <property type="protein sequence ID" value="CAD8152648.1"/>
    <property type="molecule type" value="Genomic_DNA"/>
</dbReference>
<evidence type="ECO:0000313" key="1">
    <source>
        <dbReference type="EMBL" id="CAD8152648.1"/>
    </source>
</evidence>
<comment type="caution">
    <text evidence="1">The sequence shown here is derived from an EMBL/GenBank/DDBJ whole genome shotgun (WGS) entry which is preliminary data.</text>
</comment>
<dbReference type="Proteomes" id="UP000683925">
    <property type="component" value="Unassembled WGS sequence"/>
</dbReference>
<sequence length="80" mass="9635">MQYRTVLGIMSTVLCLLIYDEWFYVQYYVKIRKIEESSQKPKYNSVLIMNKEDLYNLKFIQELQFNQDSKIFLDGQGGHK</sequence>